<organism evidence="1 2">
    <name type="scientific">Catharanthus roseus</name>
    <name type="common">Madagascar periwinkle</name>
    <name type="synonym">Vinca rosea</name>
    <dbReference type="NCBI Taxonomy" id="4058"/>
    <lineage>
        <taxon>Eukaryota</taxon>
        <taxon>Viridiplantae</taxon>
        <taxon>Streptophyta</taxon>
        <taxon>Embryophyta</taxon>
        <taxon>Tracheophyta</taxon>
        <taxon>Spermatophyta</taxon>
        <taxon>Magnoliopsida</taxon>
        <taxon>eudicotyledons</taxon>
        <taxon>Gunneridae</taxon>
        <taxon>Pentapetalae</taxon>
        <taxon>asterids</taxon>
        <taxon>lamiids</taxon>
        <taxon>Gentianales</taxon>
        <taxon>Apocynaceae</taxon>
        <taxon>Rauvolfioideae</taxon>
        <taxon>Vinceae</taxon>
        <taxon>Catharanthinae</taxon>
        <taxon>Catharanthus</taxon>
    </lineage>
</organism>
<accession>A0ACC0B6Z9</accession>
<reference evidence="2" key="1">
    <citation type="journal article" date="2023" name="Nat. Plants">
        <title>Single-cell RNA sequencing provides a high-resolution roadmap for understanding the multicellular compartmentation of specialized metabolism.</title>
        <authorList>
            <person name="Sun S."/>
            <person name="Shen X."/>
            <person name="Li Y."/>
            <person name="Li Y."/>
            <person name="Wang S."/>
            <person name="Li R."/>
            <person name="Zhang H."/>
            <person name="Shen G."/>
            <person name="Guo B."/>
            <person name="Wei J."/>
            <person name="Xu J."/>
            <person name="St-Pierre B."/>
            <person name="Chen S."/>
            <person name="Sun C."/>
        </authorList>
    </citation>
    <scope>NUCLEOTIDE SEQUENCE [LARGE SCALE GENOMIC DNA]</scope>
</reference>
<protein>
    <submittedName>
        <fullName evidence="1">Uncharacterized protein</fullName>
    </submittedName>
</protein>
<gene>
    <name evidence="1" type="ORF">M9H77_18282</name>
</gene>
<dbReference type="Proteomes" id="UP001060085">
    <property type="component" value="Linkage Group LG04"/>
</dbReference>
<keyword evidence="2" id="KW-1185">Reference proteome</keyword>
<proteinExistence type="predicted"/>
<name>A0ACC0B6Z9_CATRO</name>
<comment type="caution">
    <text evidence="1">The sequence shown here is derived from an EMBL/GenBank/DDBJ whole genome shotgun (WGS) entry which is preliminary data.</text>
</comment>
<evidence type="ECO:0000313" key="1">
    <source>
        <dbReference type="EMBL" id="KAI5668429.1"/>
    </source>
</evidence>
<dbReference type="EMBL" id="CM044704">
    <property type="protein sequence ID" value="KAI5668429.1"/>
    <property type="molecule type" value="Genomic_DNA"/>
</dbReference>
<evidence type="ECO:0000313" key="2">
    <source>
        <dbReference type="Proteomes" id="UP001060085"/>
    </source>
</evidence>
<sequence length="118" mass="13525">MPILRVLFDLPFAYSRRLDAVLQLLGNRSSGSDHSSTLPRSSLWFDSHRRFLPRRFSSTSGIRAAVWLIGAGNQSTIFYYYYCFCSVCRRAFIVSVIQLAAALKSIRNLGRVKFLRKN</sequence>